<comment type="pathway">
    <text evidence="1">Lipid metabolism.</text>
</comment>
<evidence type="ECO:0000256" key="2">
    <source>
        <dbReference type="ARBA" id="ARBA00022679"/>
    </source>
</evidence>
<dbReference type="GO" id="GO:0006654">
    <property type="term" value="P:phosphatidic acid biosynthetic process"/>
    <property type="evidence" value="ECO:0007669"/>
    <property type="project" value="TreeGrafter"/>
</dbReference>
<sequence length="188" mass="21834">MKKIIGTLGLKLLRWKVVLEGDTNDLNRCVLVVAPHTCNFEYLLGNLVYWKFQKPLKVIIKDAHTKAWYGFIVKWLGGIGINRSQRNNLVNFVTDLFKKDDFSLVITPEGTRSWVAKWKLGFYHIALNAKVPLVLATADFKTKKIYIGKKISVQDLETRSFESIMDELETYYKGITPRHPEKWNPKIY</sequence>
<evidence type="ECO:0000256" key="1">
    <source>
        <dbReference type="ARBA" id="ARBA00005189"/>
    </source>
</evidence>
<gene>
    <name evidence="5" type="ORF">RCZ01_00910</name>
</gene>
<evidence type="ECO:0000259" key="4">
    <source>
        <dbReference type="SMART" id="SM00563"/>
    </source>
</evidence>
<evidence type="ECO:0000313" key="5">
    <source>
        <dbReference type="EMBL" id="GET44789.1"/>
    </source>
</evidence>
<dbReference type="Proteomes" id="UP000398217">
    <property type="component" value="Unassembled WGS sequence"/>
</dbReference>
<dbReference type="InterPro" id="IPR002123">
    <property type="entry name" value="Plipid/glycerol_acylTrfase"/>
</dbReference>
<dbReference type="PANTHER" id="PTHR10434:SF9">
    <property type="entry name" value="PHOSPHOLIPID_GLYCEROL ACYLTRANSFERASE DOMAIN-CONTAINING PROTEIN"/>
    <property type="match status" value="1"/>
</dbReference>
<dbReference type="SMART" id="SM00563">
    <property type="entry name" value="PlsC"/>
    <property type="match status" value="1"/>
</dbReference>
<dbReference type="SUPFAM" id="SSF69593">
    <property type="entry name" value="Glycerol-3-phosphate (1)-acyltransferase"/>
    <property type="match status" value="1"/>
</dbReference>
<dbReference type="AlphaFoldDB" id="A0A5M4B5H7"/>
<dbReference type="EMBL" id="BLBC01000003">
    <property type="protein sequence ID" value="GET44789.1"/>
    <property type="molecule type" value="Genomic_DNA"/>
</dbReference>
<keyword evidence="6" id="KW-1185">Reference proteome</keyword>
<name>A0A5M4B5H7_9FLAO</name>
<reference evidence="6" key="1">
    <citation type="journal article" date="2020" name="Int. J. Syst. Evol. Microbiol.">
        <title>Capnocytophaga felis sp. nov. isolated from the feline oral cavity.</title>
        <authorList>
            <person name="Suzuki M."/>
            <person name="Umeda K."/>
            <person name="Kimura M."/>
            <person name="Imaoka K."/>
            <person name="Morikawa S."/>
            <person name="Maeda K."/>
        </authorList>
    </citation>
    <scope>NUCLEOTIDE SEQUENCE [LARGE SCALE GENOMIC DNA]</scope>
    <source>
        <strain evidence="6">KC07070</strain>
    </source>
</reference>
<feature type="domain" description="Phospholipid/glycerol acyltransferase" evidence="4">
    <location>
        <begin position="30"/>
        <end position="141"/>
    </location>
</feature>
<evidence type="ECO:0000313" key="6">
    <source>
        <dbReference type="Proteomes" id="UP000398217"/>
    </source>
</evidence>
<dbReference type="GO" id="GO:0003841">
    <property type="term" value="F:1-acylglycerol-3-phosphate O-acyltransferase activity"/>
    <property type="evidence" value="ECO:0007669"/>
    <property type="project" value="TreeGrafter"/>
</dbReference>
<accession>A0A5M4B5H7</accession>
<dbReference type="Pfam" id="PF01553">
    <property type="entry name" value="Acyltransferase"/>
    <property type="match status" value="1"/>
</dbReference>
<proteinExistence type="predicted"/>
<dbReference type="RefSeq" id="WP_155283506.1">
    <property type="nucleotide sequence ID" value="NZ_BLBC01000003.1"/>
</dbReference>
<comment type="caution">
    <text evidence="5">The sequence shown here is derived from an EMBL/GenBank/DDBJ whole genome shotgun (WGS) entry which is preliminary data.</text>
</comment>
<evidence type="ECO:0000256" key="3">
    <source>
        <dbReference type="ARBA" id="ARBA00023315"/>
    </source>
</evidence>
<protein>
    <submittedName>
        <fullName evidence="5">Acyltransferase</fullName>
    </submittedName>
</protein>
<keyword evidence="3 5" id="KW-0012">Acyltransferase</keyword>
<dbReference type="OrthoDB" id="9796839at2"/>
<keyword evidence="2 5" id="KW-0808">Transferase</keyword>
<dbReference type="PANTHER" id="PTHR10434">
    <property type="entry name" value="1-ACYL-SN-GLYCEROL-3-PHOSPHATE ACYLTRANSFERASE"/>
    <property type="match status" value="1"/>
</dbReference>
<organism evidence="5 6">
    <name type="scientific">Capnocytophaga felis</name>
    <dbReference type="NCBI Taxonomy" id="2267611"/>
    <lineage>
        <taxon>Bacteria</taxon>
        <taxon>Pseudomonadati</taxon>
        <taxon>Bacteroidota</taxon>
        <taxon>Flavobacteriia</taxon>
        <taxon>Flavobacteriales</taxon>
        <taxon>Flavobacteriaceae</taxon>
        <taxon>Capnocytophaga</taxon>
    </lineage>
</organism>